<gene>
    <name evidence="8" type="ORF">C7443_104260</name>
</gene>
<dbReference type="Pfam" id="PF05977">
    <property type="entry name" value="MFS_3"/>
    <property type="match status" value="1"/>
</dbReference>
<dbReference type="PANTHER" id="PTHR23513:SF9">
    <property type="entry name" value="ENTEROBACTIN EXPORTER ENTS"/>
    <property type="match status" value="1"/>
</dbReference>
<evidence type="ECO:0000313" key="9">
    <source>
        <dbReference type="Proteomes" id="UP000246569"/>
    </source>
</evidence>
<evidence type="ECO:0000256" key="2">
    <source>
        <dbReference type="ARBA" id="ARBA00022448"/>
    </source>
</evidence>
<feature type="transmembrane region" description="Helical" evidence="7">
    <location>
        <begin position="370"/>
        <end position="394"/>
    </location>
</feature>
<protein>
    <submittedName>
        <fullName evidence="8">Putative MFS family arabinose efflux permease</fullName>
    </submittedName>
</protein>
<dbReference type="PANTHER" id="PTHR23513">
    <property type="entry name" value="INTEGRAL MEMBRANE EFFLUX PROTEIN-RELATED"/>
    <property type="match status" value="1"/>
</dbReference>
<evidence type="ECO:0000256" key="7">
    <source>
        <dbReference type="SAM" id="Phobius"/>
    </source>
</evidence>
<feature type="transmembrane region" description="Helical" evidence="7">
    <location>
        <begin position="21"/>
        <end position="43"/>
    </location>
</feature>
<feature type="transmembrane region" description="Helical" evidence="7">
    <location>
        <begin position="166"/>
        <end position="190"/>
    </location>
</feature>
<comment type="subcellular location">
    <subcellularLocation>
        <location evidence="1">Cell membrane</location>
        <topology evidence="1">Multi-pass membrane protein</topology>
    </subcellularLocation>
</comment>
<dbReference type="InterPro" id="IPR036259">
    <property type="entry name" value="MFS_trans_sf"/>
</dbReference>
<evidence type="ECO:0000256" key="4">
    <source>
        <dbReference type="ARBA" id="ARBA00022692"/>
    </source>
</evidence>
<comment type="caution">
    <text evidence="8">The sequence shown here is derived from an EMBL/GenBank/DDBJ whole genome shotgun (WGS) entry which is preliminary data.</text>
</comment>
<reference evidence="8 9" key="1">
    <citation type="submission" date="2018-05" db="EMBL/GenBank/DDBJ databases">
        <title>Genomic Encyclopedia of Type Strains, Phase IV (KMG-IV): sequencing the most valuable type-strain genomes for metagenomic binning, comparative biology and taxonomic classification.</title>
        <authorList>
            <person name="Goeker M."/>
        </authorList>
    </citation>
    <scope>NUCLEOTIDE SEQUENCE [LARGE SCALE GENOMIC DNA]</scope>
    <source>
        <strain evidence="8 9">DSM 23606</strain>
    </source>
</reference>
<feature type="transmembrane region" description="Helical" evidence="7">
    <location>
        <begin position="260"/>
        <end position="277"/>
    </location>
</feature>
<keyword evidence="2" id="KW-0813">Transport</keyword>
<name>A0A317MWW0_9GAMM</name>
<evidence type="ECO:0000256" key="1">
    <source>
        <dbReference type="ARBA" id="ARBA00004651"/>
    </source>
</evidence>
<keyword evidence="9" id="KW-1185">Reference proteome</keyword>
<dbReference type="InterPro" id="IPR010290">
    <property type="entry name" value="TM_effector"/>
</dbReference>
<evidence type="ECO:0000256" key="6">
    <source>
        <dbReference type="ARBA" id="ARBA00023136"/>
    </source>
</evidence>
<accession>A0A317MWW0</accession>
<dbReference type="CDD" id="cd06173">
    <property type="entry name" value="MFS_MefA_like"/>
    <property type="match status" value="1"/>
</dbReference>
<evidence type="ECO:0000256" key="5">
    <source>
        <dbReference type="ARBA" id="ARBA00022989"/>
    </source>
</evidence>
<dbReference type="AlphaFoldDB" id="A0A317MWW0"/>
<evidence type="ECO:0000313" key="8">
    <source>
        <dbReference type="EMBL" id="PWV62464.1"/>
    </source>
</evidence>
<feature type="transmembrane region" description="Helical" evidence="7">
    <location>
        <begin position="289"/>
        <end position="320"/>
    </location>
</feature>
<dbReference type="SUPFAM" id="SSF103473">
    <property type="entry name" value="MFS general substrate transporter"/>
    <property type="match status" value="1"/>
</dbReference>
<feature type="transmembrane region" description="Helical" evidence="7">
    <location>
        <begin position="223"/>
        <end position="248"/>
    </location>
</feature>
<proteinExistence type="predicted"/>
<dbReference type="RefSeq" id="WP_246004604.1">
    <property type="nucleotide sequence ID" value="NZ_QGTJ01000004.1"/>
</dbReference>
<evidence type="ECO:0000256" key="3">
    <source>
        <dbReference type="ARBA" id="ARBA00022475"/>
    </source>
</evidence>
<feature type="transmembrane region" description="Helical" evidence="7">
    <location>
        <begin position="49"/>
        <end position="70"/>
    </location>
</feature>
<keyword evidence="5 7" id="KW-1133">Transmembrane helix</keyword>
<dbReference type="Gene3D" id="1.20.1250.20">
    <property type="entry name" value="MFS general substrate transporter like domains"/>
    <property type="match status" value="1"/>
</dbReference>
<dbReference type="GO" id="GO:0005886">
    <property type="term" value="C:plasma membrane"/>
    <property type="evidence" value="ECO:0007669"/>
    <property type="project" value="UniProtKB-SubCell"/>
</dbReference>
<keyword evidence="4 7" id="KW-0812">Transmembrane</keyword>
<dbReference type="Proteomes" id="UP000246569">
    <property type="component" value="Unassembled WGS sequence"/>
</dbReference>
<feature type="transmembrane region" description="Helical" evidence="7">
    <location>
        <begin position="136"/>
        <end position="160"/>
    </location>
</feature>
<sequence>MTVPAATHAVLRTHPVFRRFWLARVATAMAYQMCGVAVGWQVYARTGSALALGLIGLVQFLPALLLVLVTGQVADRFDRRRVARNCQWIEGIAAVLLALGSLGGWLPVAGIYALIVVIGAARAFEYPAMASLLPALVPAAWLGQAIAASAAAMQTAIILGPALGGFLYALGAPVVYLVAATAFLLAGCLVQGVRYDTPPQPVKEPVGLASIFAGIGFIRSRPVVLGAISLDLFAVLLGGATALLPIYARDILHTGPWGLGLLRSAPAVGALLLSVWLSRQPLERHVGRILFGSVAAFGLATVVFALSTQFLLSLLALFALGAADMVSVVVRGTLVQLETPDAMRGRVSAVNSVFIGASNQLGEFESGVTAALLGVVPAVLLGGLGTLLVVVLWIRWFPELLHRERLAAEPA</sequence>
<dbReference type="EMBL" id="QGTJ01000004">
    <property type="protein sequence ID" value="PWV62464.1"/>
    <property type="molecule type" value="Genomic_DNA"/>
</dbReference>
<organism evidence="8 9">
    <name type="scientific">Plasticicumulans acidivorans</name>
    <dbReference type="NCBI Taxonomy" id="886464"/>
    <lineage>
        <taxon>Bacteria</taxon>
        <taxon>Pseudomonadati</taxon>
        <taxon>Pseudomonadota</taxon>
        <taxon>Gammaproteobacteria</taxon>
        <taxon>Candidatus Competibacteraceae</taxon>
        <taxon>Plasticicumulans</taxon>
    </lineage>
</organism>
<keyword evidence="6 7" id="KW-0472">Membrane</keyword>
<keyword evidence="3" id="KW-1003">Cell membrane</keyword>